<feature type="signal peptide" evidence="1">
    <location>
        <begin position="1"/>
        <end position="20"/>
    </location>
</feature>
<dbReference type="Proteomes" id="UP000887572">
    <property type="component" value="Unplaced"/>
</dbReference>
<keyword evidence="1" id="KW-0732">Signal</keyword>
<name>A0A914HTU6_GLORO</name>
<keyword evidence="2" id="KW-1185">Reference proteome</keyword>
<evidence type="ECO:0000313" key="2">
    <source>
        <dbReference type="Proteomes" id="UP000887572"/>
    </source>
</evidence>
<dbReference type="AlphaFoldDB" id="A0A914HTU6"/>
<accession>A0A914HTU6</accession>
<reference evidence="3" key="1">
    <citation type="submission" date="2022-11" db="UniProtKB">
        <authorList>
            <consortium name="WormBaseParasite"/>
        </authorList>
    </citation>
    <scope>IDENTIFICATION</scope>
</reference>
<dbReference type="WBParaSite" id="Gr19_v10_g4616.t2">
    <property type="protein sequence ID" value="Gr19_v10_g4616.t2"/>
    <property type="gene ID" value="Gr19_v10_g4616"/>
</dbReference>
<proteinExistence type="predicted"/>
<evidence type="ECO:0000313" key="3">
    <source>
        <dbReference type="WBParaSite" id="Gr19_v10_g4616.t2"/>
    </source>
</evidence>
<organism evidence="2 3">
    <name type="scientific">Globodera rostochiensis</name>
    <name type="common">Golden nematode worm</name>
    <name type="synonym">Heterodera rostochiensis</name>
    <dbReference type="NCBI Taxonomy" id="31243"/>
    <lineage>
        <taxon>Eukaryota</taxon>
        <taxon>Metazoa</taxon>
        <taxon>Ecdysozoa</taxon>
        <taxon>Nematoda</taxon>
        <taxon>Chromadorea</taxon>
        <taxon>Rhabditida</taxon>
        <taxon>Tylenchina</taxon>
        <taxon>Tylenchomorpha</taxon>
        <taxon>Tylenchoidea</taxon>
        <taxon>Heteroderidae</taxon>
        <taxon>Heteroderinae</taxon>
        <taxon>Globodera</taxon>
    </lineage>
</organism>
<feature type="chain" id="PRO_5038115479" evidence="1">
    <location>
        <begin position="21"/>
        <end position="83"/>
    </location>
</feature>
<protein>
    <submittedName>
        <fullName evidence="3">Secreted protein</fullName>
    </submittedName>
</protein>
<sequence length="83" mass="9168">MNSFSTFFALLVFVIRLHKSKENSIVTSPFVQLIQDGKRATGSRSMVVLPLITLKSVLMRTERTLAGHIGTGDHARFAIYSTG</sequence>
<evidence type="ECO:0000256" key="1">
    <source>
        <dbReference type="SAM" id="SignalP"/>
    </source>
</evidence>